<comment type="similarity">
    <text evidence="5">Belongs to the thioesterase PaaI family.</text>
</comment>
<dbReference type="GO" id="GO:0047617">
    <property type="term" value="F:fatty acyl-CoA hydrolase activity"/>
    <property type="evidence" value="ECO:0000318"/>
    <property type="project" value="GO_Central"/>
</dbReference>
<evidence type="ECO:0000256" key="6">
    <source>
        <dbReference type="ARBA" id="ARBA00022490"/>
    </source>
</evidence>
<evidence type="ECO:0000313" key="21">
    <source>
        <dbReference type="EnsemblPlants" id="PNT73319"/>
    </source>
</evidence>
<reference evidence="20" key="2">
    <citation type="submission" date="2017-06" db="EMBL/GenBank/DDBJ databases">
        <title>WGS assembly of Brachypodium distachyon.</title>
        <authorList>
            <consortium name="The International Brachypodium Initiative"/>
            <person name="Lucas S."/>
            <person name="Harmon-Smith M."/>
            <person name="Lail K."/>
            <person name="Tice H."/>
            <person name="Grimwood J."/>
            <person name="Bruce D."/>
            <person name="Barry K."/>
            <person name="Shu S."/>
            <person name="Lindquist E."/>
            <person name="Wang M."/>
            <person name="Pitluck S."/>
            <person name="Vogel J.P."/>
            <person name="Garvin D.F."/>
            <person name="Mockler T.C."/>
            <person name="Schmutz J."/>
            <person name="Rokhsar D."/>
            <person name="Bevan M.W."/>
        </authorList>
    </citation>
    <scope>NUCLEOTIDE SEQUENCE</scope>
    <source>
        <strain evidence="20">Bd21</strain>
    </source>
</reference>
<dbReference type="OrthoDB" id="46529at2759"/>
<keyword evidence="10" id="KW-0496">Mitochondrion</keyword>
<dbReference type="Gramene" id="PNT73319">
    <property type="protein sequence ID" value="PNT73319"/>
    <property type="gene ID" value="BRADI_2g56938v3"/>
</dbReference>
<dbReference type="AlphaFoldDB" id="A0A2K2DGC8"/>
<evidence type="ECO:0000259" key="19">
    <source>
        <dbReference type="Pfam" id="PF03061"/>
    </source>
</evidence>
<evidence type="ECO:0000256" key="5">
    <source>
        <dbReference type="ARBA" id="ARBA00008324"/>
    </source>
</evidence>
<dbReference type="Proteomes" id="UP000008810">
    <property type="component" value="Chromosome 2"/>
</dbReference>
<dbReference type="EMBL" id="CM000881">
    <property type="protein sequence ID" value="PNT73319.1"/>
    <property type="molecule type" value="Genomic_DNA"/>
</dbReference>
<keyword evidence="6" id="KW-0963">Cytoplasm</keyword>
<evidence type="ECO:0000256" key="12">
    <source>
        <dbReference type="ARBA" id="ARBA00023242"/>
    </source>
</evidence>
<dbReference type="ExpressionAtlas" id="A0A2K2DGC8">
    <property type="expression patterns" value="baseline"/>
</dbReference>
<name>A0A2K2DGC8_BRADI</name>
<comment type="subcellular location">
    <subcellularLocation>
        <location evidence="3">Cytoplasm</location>
        <location evidence="3">Cytoskeleton</location>
        <location evidence="3">Spindle</location>
    </subcellularLocation>
    <subcellularLocation>
        <location evidence="4">Cytoplasm</location>
        <location evidence="4">Cytosol</location>
    </subcellularLocation>
    <subcellularLocation>
        <location evidence="2">Mitochondrion</location>
    </subcellularLocation>
    <subcellularLocation>
        <location evidence="1">Nucleus</location>
    </subcellularLocation>
</comment>
<evidence type="ECO:0000256" key="17">
    <source>
        <dbReference type="ARBA" id="ARBA00081533"/>
    </source>
</evidence>
<dbReference type="InterPro" id="IPR006683">
    <property type="entry name" value="Thioestr_dom"/>
</dbReference>
<accession>A0A2K2DGC8</accession>
<evidence type="ECO:0000256" key="3">
    <source>
        <dbReference type="ARBA" id="ARBA00004186"/>
    </source>
</evidence>
<dbReference type="PANTHER" id="PTHR21660">
    <property type="entry name" value="THIOESTERASE SUPERFAMILY MEMBER-RELATED"/>
    <property type="match status" value="1"/>
</dbReference>
<dbReference type="InterPro" id="IPR039298">
    <property type="entry name" value="ACOT13"/>
</dbReference>
<dbReference type="InterPro" id="IPR003736">
    <property type="entry name" value="PAAI_dom"/>
</dbReference>
<evidence type="ECO:0000256" key="2">
    <source>
        <dbReference type="ARBA" id="ARBA00004173"/>
    </source>
</evidence>
<evidence type="ECO:0000256" key="11">
    <source>
        <dbReference type="ARBA" id="ARBA00023212"/>
    </source>
</evidence>
<evidence type="ECO:0000256" key="14">
    <source>
        <dbReference type="ARBA" id="ARBA00058205"/>
    </source>
</evidence>
<sequence length="158" mass="16695">MVMAKRLKGGSEEYNIDEATKEWHGRGAVGTRLYNAFAVAGLRVDAIDPGRARFSFTVPPRLTNGRKHMHGGAVASLVDLAGSAAFFAGGSPATGVSLDITVSFLGAARANEEIEIEAKVLGIGERTGCVTVEVRRKSTGEVLAHGRHTKYLAVSSKL</sequence>
<dbReference type="CDD" id="cd03443">
    <property type="entry name" value="PaaI_thioesterase"/>
    <property type="match status" value="1"/>
</dbReference>
<reference evidence="20 21" key="1">
    <citation type="journal article" date="2010" name="Nature">
        <title>Genome sequencing and analysis of the model grass Brachypodium distachyon.</title>
        <authorList>
            <consortium name="International Brachypodium Initiative"/>
        </authorList>
    </citation>
    <scope>NUCLEOTIDE SEQUENCE [LARGE SCALE GENOMIC DNA]</scope>
    <source>
        <strain evidence="20 21">Bd21</strain>
    </source>
</reference>
<dbReference type="KEGG" id="bdi:100822622"/>
<evidence type="ECO:0000256" key="16">
    <source>
        <dbReference type="ARBA" id="ARBA00067273"/>
    </source>
</evidence>
<organism evidence="20">
    <name type="scientific">Brachypodium distachyon</name>
    <name type="common">Purple false brome</name>
    <name type="synonym">Trachynia distachya</name>
    <dbReference type="NCBI Taxonomy" id="15368"/>
    <lineage>
        <taxon>Eukaryota</taxon>
        <taxon>Viridiplantae</taxon>
        <taxon>Streptophyta</taxon>
        <taxon>Embryophyta</taxon>
        <taxon>Tracheophyta</taxon>
        <taxon>Spermatophyta</taxon>
        <taxon>Magnoliopsida</taxon>
        <taxon>Liliopsida</taxon>
        <taxon>Poales</taxon>
        <taxon>Poaceae</taxon>
        <taxon>BOP clade</taxon>
        <taxon>Pooideae</taxon>
        <taxon>Stipodae</taxon>
        <taxon>Brachypodieae</taxon>
        <taxon>Brachypodium</taxon>
    </lineage>
</organism>
<evidence type="ECO:0000256" key="13">
    <source>
        <dbReference type="ARBA" id="ARBA00052976"/>
    </source>
</evidence>
<dbReference type="GO" id="GO:0006629">
    <property type="term" value="P:lipid metabolic process"/>
    <property type="evidence" value="ECO:0007669"/>
    <property type="project" value="UniProtKB-KW"/>
</dbReference>
<evidence type="ECO:0000256" key="18">
    <source>
        <dbReference type="ARBA" id="ARBA00083956"/>
    </source>
</evidence>
<comment type="subunit">
    <text evidence="15">Homotetramer. Interacts with PCTP.</text>
</comment>
<dbReference type="Pfam" id="PF03061">
    <property type="entry name" value="4HBT"/>
    <property type="match status" value="1"/>
</dbReference>
<dbReference type="Gene3D" id="3.10.129.10">
    <property type="entry name" value="Hotdog Thioesterase"/>
    <property type="match status" value="1"/>
</dbReference>
<gene>
    <name evidence="20" type="ORF">BRADI_2g56938v3</name>
</gene>
<evidence type="ECO:0000256" key="9">
    <source>
        <dbReference type="ARBA" id="ARBA00023098"/>
    </source>
</evidence>
<dbReference type="InterPro" id="IPR029069">
    <property type="entry name" value="HotDog_dom_sf"/>
</dbReference>
<proteinExistence type="inferred from homology"/>
<dbReference type="EnsemblPlants" id="PNT73319">
    <property type="protein sequence ID" value="PNT73319"/>
    <property type="gene ID" value="BRADI_2g56938v3"/>
</dbReference>
<evidence type="ECO:0000313" key="22">
    <source>
        <dbReference type="Proteomes" id="UP000008810"/>
    </source>
</evidence>
<evidence type="ECO:0000256" key="7">
    <source>
        <dbReference type="ARBA" id="ARBA00022801"/>
    </source>
</evidence>
<dbReference type="FunFam" id="3.10.129.10:FF:000021">
    <property type="entry name" value="Acyl-coenzyme A thioesterase 13"/>
    <property type="match status" value="1"/>
</dbReference>
<protein>
    <recommendedName>
        <fullName evidence="16">Acyl-coenzyme A thioesterase 13</fullName>
    </recommendedName>
    <alternativeName>
        <fullName evidence="17">Hotdog-fold thioesterase superfamily member 2</fullName>
    </alternativeName>
    <alternativeName>
        <fullName evidence="18">Thioesterase superfamily member 2</fullName>
    </alternativeName>
</protein>
<keyword evidence="22" id="KW-1185">Reference proteome</keyword>
<evidence type="ECO:0000256" key="10">
    <source>
        <dbReference type="ARBA" id="ARBA00023128"/>
    </source>
</evidence>
<dbReference type="SUPFAM" id="SSF54637">
    <property type="entry name" value="Thioesterase/thiol ester dehydrase-isomerase"/>
    <property type="match status" value="1"/>
</dbReference>
<evidence type="ECO:0000256" key="8">
    <source>
        <dbReference type="ARBA" id="ARBA00022990"/>
    </source>
</evidence>
<dbReference type="GO" id="GO:0005829">
    <property type="term" value="C:cytosol"/>
    <property type="evidence" value="ECO:0007669"/>
    <property type="project" value="UniProtKB-SubCell"/>
</dbReference>
<comment type="function">
    <text evidence="14">Catalyzes the hydrolysis of acyl-CoAs into free fatty acids and coenzyme A (CoASH), regulating their respective intracellular levels. Has acyl-CoA thioesterase activity towards medium (C12) and long-chain (C18) fatty acyl-CoA substrates. Can also hydrolyze 3-hydroxyphenylacetyl-CoA and 3,4-dihydroxyphenylacetyl-CoA (in vitro). May play a role in controlling adaptive thermogenesis.</text>
</comment>
<keyword evidence="7" id="KW-0378">Hydrolase</keyword>
<dbReference type="GO" id="GO:0005634">
    <property type="term" value="C:nucleus"/>
    <property type="evidence" value="ECO:0007669"/>
    <property type="project" value="UniProtKB-SubCell"/>
</dbReference>
<evidence type="ECO:0000256" key="15">
    <source>
        <dbReference type="ARBA" id="ARBA00064709"/>
    </source>
</evidence>
<keyword evidence="8" id="KW-0007">Acetylation</keyword>
<reference evidence="21" key="3">
    <citation type="submission" date="2018-08" db="UniProtKB">
        <authorList>
            <consortium name="EnsemblPlants"/>
        </authorList>
    </citation>
    <scope>IDENTIFICATION</scope>
    <source>
        <strain evidence="21">cv. Bd21</strain>
    </source>
</reference>
<keyword evidence="11" id="KW-0206">Cytoskeleton</keyword>
<dbReference type="PANTHER" id="PTHR21660:SF35">
    <property type="entry name" value="THIOESTERASE DOMAIN-CONTAINING PROTEIN"/>
    <property type="match status" value="1"/>
</dbReference>
<evidence type="ECO:0000256" key="4">
    <source>
        <dbReference type="ARBA" id="ARBA00004514"/>
    </source>
</evidence>
<evidence type="ECO:0000256" key="1">
    <source>
        <dbReference type="ARBA" id="ARBA00004123"/>
    </source>
</evidence>
<keyword evidence="12" id="KW-0539">Nucleus</keyword>
<dbReference type="NCBIfam" id="TIGR00369">
    <property type="entry name" value="unchar_dom_1"/>
    <property type="match status" value="1"/>
</dbReference>
<evidence type="ECO:0000313" key="20">
    <source>
        <dbReference type="EMBL" id="PNT73319.1"/>
    </source>
</evidence>
<dbReference type="GO" id="GO:0005739">
    <property type="term" value="C:mitochondrion"/>
    <property type="evidence" value="ECO:0007669"/>
    <property type="project" value="UniProtKB-SubCell"/>
</dbReference>
<keyword evidence="9" id="KW-0443">Lipid metabolism</keyword>
<comment type="catalytic activity">
    <reaction evidence="13">
        <text>a fatty acyl-CoA + H2O = a fatty acid + CoA + H(+)</text>
        <dbReference type="Rhea" id="RHEA:16781"/>
        <dbReference type="ChEBI" id="CHEBI:15377"/>
        <dbReference type="ChEBI" id="CHEBI:15378"/>
        <dbReference type="ChEBI" id="CHEBI:28868"/>
        <dbReference type="ChEBI" id="CHEBI:57287"/>
        <dbReference type="ChEBI" id="CHEBI:77636"/>
    </reaction>
    <physiologicalReaction direction="left-to-right" evidence="13">
        <dbReference type="Rhea" id="RHEA:16782"/>
    </physiologicalReaction>
</comment>
<dbReference type="STRING" id="15368.A0A2K2DGC8"/>
<feature type="domain" description="Thioesterase" evidence="19">
    <location>
        <begin position="68"/>
        <end position="141"/>
    </location>
</feature>
<dbReference type="GO" id="GO:0005819">
    <property type="term" value="C:spindle"/>
    <property type="evidence" value="ECO:0007669"/>
    <property type="project" value="UniProtKB-SubCell"/>
</dbReference>